<reference evidence="2 3" key="1">
    <citation type="submission" date="2016-02" db="EMBL/GenBank/DDBJ databases">
        <title>Genome analysis of coral dinoflagellate symbionts highlights evolutionary adaptations to a symbiotic lifestyle.</title>
        <authorList>
            <person name="Aranda M."/>
            <person name="Li Y."/>
            <person name="Liew Y.J."/>
            <person name="Baumgarten S."/>
            <person name="Simakov O."/>
            <person name="Wilson M."/>
            <person name="Piel J."/>
            <person name="Ashoor H."/>
            <person name="Bougouffa S."/>
            <person name="Bajic V.B."/>
            <person name="Ryu T."/>
            <person name="Ravasi T."/>
            <person name="Bayer T."/>
            <person name="Micklem G."/>
            <person name="Kim H."/>
            <person name="Bhak J."/>
            <person name="Lajeunesse T.C."/>
            <person name="Voolstra C.R."/>
        </authorList>
    </citation>
    <scope>NUCLEOTIDE SEQUENCE [LARGE SCALE GENOMIC DNA]</scope>
    <source>
        <strain evidence="2 3">CCMP2467</strain>
    </source>
</reference>
<proteinExistence type="predicted"/>
<gene>
    <name evidence="2" type="ORF">AK812_SmicGene16724</name>
</gene>
<keyword evidence="3" id="KW-1185">Reference proteome</keyword>
<feature type="compositionally biased region" description="Acidic residues" evidence="1">
    <location>
        <begin position="387"/>
        <end position="403"/>
    </location>
</feature>
<evidence type="ECO:0000256" key="1">
    <source>
        <dbReference type="SAM" id="MobiDB-lite"/>
    </source>
</evidence>
<dbReference type="OrthoDB" id="10309073at2759"/>
<feature type="region of interest" description="Disordered" evidence="1">
    <location>
        <begin position="278"/>
        <end position="311"/>
    </location>
</feature>
<dbReference type="EMBL" id="LSRX01000322">
    <property type="protein sequence ID" value="OLQ00627.1"/>
    <property type="molecule type" value="Genomic_DNA"/>
</dbReference>
<name>A0A1Q9DZQ4_SYMMI</name>
<comment type="caution">
    <text evidence="2">The sequence shown here is derived from an EMBL/GenBank/DDBJ whole genome shotgun (WGS) entry which is preliminary data.</text>
</comment>
<accession>A0A1Q9DZQ4</accession>
<dbReference type="Proteomes" id="UP000186817">
    <property type="component" value="Unassembled WGS sequence"/>
</dbReference>
<protein>
    <submittedName>
        <fullName evidence="2">Uncharacterized protein</fullName>
    </submittedName>
</protein>
<feature type="region of interest" description="Disordered" evidence="1">
    <location>
        <begin position="385"/>
        <end position="408"/>
    </location>
</feature>
<organism evidence="2 3">
    <name type="scientific">Symbiodinium microadriaticum</name>
    <name type="common">Dinoflagellate</name>
    <name type="synonym">Zooxanthella microadriatica</name>
    <dbReference type="NCBI Taxonomy" id="2951"/>
    <lineage>
        <taxon>Eukaryota</taxon>
        <taxon>Sar</taxon>
        <taxon>Alveolata</taxon>
        <taxon>Dinophyceae</taxon>
        <taxon>Suessiales</taxon>
        <taxon>Symbiodiniaceae</taxon>
        <taxon>Symbiodinium</taxon>
    </lineage>
</organism>
<feature type="compositionally biased region" description="Basic and acidic residues" evidence="1">
    <location>
        <begin position="287"/>
        <end position="300"/>
    </location>
</feature>
<evidence type="ECO:0000313" key="2">
    <source>
        <dbReference type="EMBL" id="OLQ00627.1"/>
    </source>
</evidence>
<dbReference type="AlphaFoldDB" id="A0A1Q9DZQ4"/>
<sequence>MAPASAVCGELGLPSLERGLSKLALQRQRASISEFSLGTGIVVPKLVSETLNGAKAGAPFQFSSQAVMKVLHHTLTVMTGHGLDECVVSAPPDIMQTPETLTFAAKPERRMIRAVEDEENCQTKAWNYLAEVAGLRCLVEPELCHPLWNAFKRSVRYAGLETSVLKLTVLCNHSHGAFLSGERYHTWQEIVGDFLAAQAHDFFLDVVESLAFDRGESYDPDQVPDCFREWMDSPAIARRGLPVSVVEFAWTVLTAGESTAGVGLELCDQKPEEGIVVKPGVTSPEPAAKEFRTPTDKIRGPPDTPPSAPARIPRYRVFQRSLLRRTLPPLWSWLGKIVWTEKIKRKVKNKMWFGMNKAFAALIDEWTVQEVAGNAMLRVEEKYDETVNSDDDGEADDQEPAEEEPARTGSWWETCGEILLKVHSSALLKRLGVAPRLGAEAAPLDKAWVKQEQELLQMVYSFSTYLASNVAWSQLMFKYTLPHGIACLASRGRNEREDATLLLEEMVLTLRKALEPKHSGNVGLQEILQDLAWHRQAFSAEVMAMLLKSDFDCHDEDLRSVAVELYSGEVRKSGFASFAIDKTSEVSGDCGAAQEQRTVNMSKSRIFVQHQLQLQLCSYATMSKVLVVHLLQFWVVDHWFCMAVEGQLLDGQQIQAAWPSAVATWGSTDLGSDIAVAWSIDCEMCSRSRLLLLLKIFL</sequence>
<evidence type="ECO:0000313" key="3">
    <source>
        <dbReference type="Proteomes" id="UP000186817"/>
    </source>
</evidence>